<name>A0AAD1ZYD4_9LAMI</name>
<dbReference type="EMBL" id="OU503050">
    <property type="protein sequence ID" value="CAI9778037.1"/>
    <property type="molecule type" value="Genomic_DNA"/>
</dbReference>
<sequence length="202" mass="22441">MNAAEFLIDLAKGNIKDKSIPSELEDKLLTGVTHFEDKDGRPSPGDVHEEGLLFFISDFLGFLSSIYSRPHIPTRKAMLAKERSVDMYKLSAYLVARNTSDLPLDLVLPIVLLVVVYFMANLKMTFTASLLTSLTVFLSIIAAQCNPVFPIEHSSNVTLNVSGFRTGHRSSIHGSEKSNESGFGYCYGIYVVGFFIQLYMMV</sequence>
<keyword evidence="5 6" id="KW-0472">Membrane</keyword>
<dbReference type="GO" id="GO:0016020">
    <property type="term" value="C:membrane"/>
    <property type="evidence" value="ECO:0007669"/>
    <property type="project" value="UniProtKB-SubCell"/>
</dbReference>
<dbReference type="InterPro" id="IPR013525">
    <property type="entry name" value="ABC2_TM"/>
</dbReference>
<feature type="transmembrane region" description="Helical" evidence="6">
    <location>
        <begin position="102"/>
        <end position="120"/>
    </location>
</feature>
<evidence type="ECO:0000256" key="6">
    <source>
        <dbReference type="SAM" id="Phobius"/>
    </source>
</evidence>
<feature type="transmembrane region" description="Helical" evidence="6">
    <location>
        <begin position="126"/>
        <end position="145"/>
    </location>
</feature>
<evidence type="ECO:0000256" key="4">
    <source>
        <dbReference type="ARBA" id="ARBA00022989"/>
    </source>
</evidence>
<dbReference type="PANTHER" id="PTHR48041">
    <property type="entry name" value="ABC TRANSPORTER G FAMILY MEMBER 28"/>
    <property type="match status" value="1"/>
</dbReference>
<evidence type="ECO:0000256" key="1">
    <source>
        <dbReference type="ARBA" id="ARBA00004141"/>
    </source>
</evidence>
<reference evidence="8" key="1">
    <citation type="submission" date="2023-05" db="EMBL/GenBank/DDBJ databases">
        <authorList>
            <person name="Huff M."/>
        </authorList>
    </citation>
    <scope>NUCLEOTIDE SEQUENCE</scope>
</reference>
<feature type="transmembrane region" description="Helical" evidence="6">
    <location>
        <begin position="182"/>
        <end position="200"/>
    </location>
</feature>
<evidence type="ECO:0000256" key="3">
    <source>
        <dbReference type="ARBA" id="ARBA00022692"/>
    </source>
</evidence>
<evidence type="ECO:0000259" key="7">
    <source>
        <dbReference type="Pfam" id="PF01061"/>
    </source>
</evidence>
<keyword evidence="3 6" id="KW-0812">Transmembrane</keyword>
<dbReference type="PANTHER" id="PTHR48041:SF66">
    <property type="entry name" value="ABC TRANSPORTER G FAMILY MEMBER 22-LIKE ISOFORM X1"/>
    <property type="match status" value="1"/>
</dbReference>
<keyword evidence="9" id="KW-1185">Reference proteome</keyword>
<protein>
    <recommendedName>
        <fullName evidence="7">ABC-2 type transporter transmembrane domain-containing protein</fullName>
    </recommendedName>
</protein>
<dbReference type="GO" id="GO:0140359">
    <property type="term" value="F:ABC-type transporter activity"/>
    <property type="evidence" value="ECO:0007669"/>
    <property type="project" value="InterPro"/>
</dbReference>
<organism evidence="8 9">
    <name type="scientific">Fraxinus pennsylvanica</name>
    <dbReference type="NCBI Taxonomy" id="56036"/>
    <lineage>
        <taxon>Eukaryota</taxon>
        <taxon>Viridiplantae</taxon>
        <taxon>Streptophyta</taxon>
        <taxon>Embryophyta</taxon>
        <taxon>Tracheophyta</taxon>
        <taxon>Spermatophyta</taxon>
        <taxon>Magnoliopsida</taxon>
        <taxon>eudicotyledons</taxon>
        <taxon>Gunneridae</taxon>
        <taxon>Pentapetalae</taxon>
        <taxon>asterids</taxon>
        <taxon>lamiids</taxon>
        <taxon>Lamiales</taxon>
        <taxon>Oleaceae</taxon>
        <taxon>Oleeae</taxon>
        <taxon>Fraxinus</taxon>
    </lineage>
</organism>
<dbReference type="InterPro" id="IPR050352">
    <property type="entry name" value="ABCG_transporters"/>
</dbReference>
<evidence type="ECO:0000256" key="5">
    <source>
        <dbReference type="ARBA" id="ARBA00023136"/>
    </source>
</evidence>
<accession>A0AAD1ZYD4</accession>
<dbReference type="Proteomes" id="UP000834106">
    <property type="component" value="Chromosome 15"/>
</dbReference>
<keyword evidence="2" id="KW-0813">Transport</keyword>
<feature type="domain" description="ABC-2 type transporter transmembrane" evidence="7">
    <location>
        <begin position="50"/>
        <end position="144"/>
    </location>
</feature>
<keyword evidence="4 6" id="KW-1133">Transmembrane helix</keyword>
<evidence type="ECO:0000256" key="2">
    <source>
        <dbReference type="ARBA" id="ARBA00022448"/>
    </source>
</evidence>
<proteinExistence type="predicted"/>
<gene>
    <name evidence="8" type="ORF">FPE_LOCUS25467</name>
</gene>
<dbReference type="AlphaFoldDB" id="A0AAD1ZYD4"/>
<dbReference type="Pfam" id="PF01061">
    <property type="entry name" value="ABC2_membrane"/>
    <property type="match status" value="1"/>
</dbReference>
<evidence type="ECO:0000313" key="8">
    <source>
        <dbReference type="EMBL" id="CAI9778037.1"/>
    </source>
</evidence>
<comment type="subcellular location">
    <subcellularLocation>
        <location evidence="1">Membrane</location>
        <topology evidence="1">Multi-pass membrane protein</topology>
    </subcellularLocation>
</comment>
<evidence type="ECO:0000313" key="9">
    <source>
        <dbReference type="Proteomes" id="UP000834106"/>
    </source>
</evidence>